<protein>
    <recommendedName>
        <fullName evidence="7">Lipopolysaccharide assembly protein A domain-containing protein</fullName>
    </recommendedName>
</protein>
<evidence type="ECO:0000256" key="4">
    <source>
        <dbReference type="ARBA" id="ARBA00023136"/>
    </source>
</evidence>
<evidence type="ECO:0000313" key="9">
    <source>
        <dbReference type="Proteomes" id="UP000013378"/>
    </source>
</evidence>
<feature type="domain" description="Lipopolysaccharide assembly protein A" evidence="7">
    <location>
        <begin position="21"/>
        <end position="83"/>
    </location>
</feature>
<evidence type="ECO:0000313" key="8">
    <source>
        <dbReference type="EMBL" id="EOD00661.1"/>
    </source>
</evidence>
<dbReference type="OrthoDB" id="1708221at2"/>
<evidence type="ECO:0000256" key="3">
    <source>
        <dbReference type="ARBA" id="ARBA00022989"/>
    </source>
</evidence>
<dbReference type="eggNOG" id="COG5416">
    <property type="taxonomic scope" value="Bacteria"/>
</dbReference>
<organism evidence="8 9">
    <name type="scientific">Caldisalinibacter kiritimatiensis</name>
    <dbReference type="NCBI Taxonomy" id="1304284"/>
    <lineage>
        <taxon>Bacteria</taxon>
        <taxon>Bacillati</taxon>
        <taxon>Bacillota</taxon>
        <taxon>Tissierellia</taxon>
        <taxon>Tissierellales</taxon>
        <taxon>Thermohalobacteraceae</taxon>
        <taxon>Caldisalinibacter</taxon>
    </lineage>
</organism>
<name>R1CPQ9_9FIRM</name>
<evidence type="ECO:0000256" key="2">
    <source>
        <dbReference type="ARBA" id="ARBA00022692"/>
    </source>
</evidence>
<dbReference type="GO" id="GO:0005886">
    <property type="term" value="C:plasma membrane"/>
    <property type="evidence" value="ECO:0007669"/>
    <property type="project" value="InterPro"/>
</dbReference>
<evidence type="ECO:0000256" key="1">
    <source>
        <dbReference type="ARBA" id="ARBA00022475"/>
    </source>
</evidence>
<dbReference type="Pfam" id="PF06305">
    <property type="entry name" value="LapA_dom"/>
    <property type="match status" value="1"/>
</dbReference>
<dbReference type="InterPro" id="IPR010445">
    <property type="entry name" value="LapA_dom"/>
</dbReference>
<gene>
    <name evidence="8" type="ORF">L21TH_1262</name>
</gene>
<dbReference type="EMBL" id="ARZA01000130">
    <property type="protein sequence ID" value="EOD00661.1"/>
    <property type="molecule type" value="Genomic_DNA"/>
</dbReference>
<evidence type="ECO:0000256" key="6">
    <source>
        <dbReference type="SAM" id="Phobius"/>
    </source>
</evidence>
<evidence type="ECO:0000259" key="7">
    <source>
        <dbReference type="Pfam" id="PF06305"/>
    </source>
</evidence>
<dbReference type="PANTHER" id="PTHR41335:SF1">
    <property type="entry name" value="MEMBRANE PROTEIN"/>
    <property type="match status" value="1"/>
</dbReference>
<feature type="transmembrane region" description="Helical" evidence="6">
    <location>
        <begin position="38"/>
        <end position="60"/>
    </location>
</feature>
<evidence type="ECO:0000256" key="5">
    <source>
        <dbReference type="SAM" id="Coils"/>
    </source>
</evidence>
<keyword evidence="3 6" id="KW-1133">Transmembrane helix</keyword>
<proteinExistence type="predicted"/>
<comment type="caution">
    <text evidence="8">The sequence shown here is derived from an EMBL/GenBank/DDBJ whole genome shotgun (WGS) entry which is preliminary data.</text>
</comment>
<reference evidence="8 9" key="1">
    <citation type="journal article" date="2015" name="Geomicrobiol. J.">
        <title>Caldisalinibacter kiritimatiensis gen. nov., sp. nov., a moderately thermohalophilic thiosulfate-reducing bacterium from a hypersaline microbial mat.</title>
        <authorList>
            <person name="Ben Hania W."/>
            <person name="Joseph M."/>
            <person name="Fiebig A."/>
            <person name="Bunk B."/>
            <person name="Klenk H.-P."/>
            <person name="Fardeau M.-L."/>
            <person name="Spring S."/>
        </authorList>
    </citation>
    <scope>NUCLEOTIDE SEQUENCE [LARGE SCALE GENOMIC DNA]</scope>
    <source>
        <strain evidence="8 9">L21-TH-D2</strain>
    </source>
</reference>
<dbReference type="Proteomes" id="UP000013378">
    <property type="component" value="Unassembled WGS sequence"/>
</dbReference>
<accession>R1CPQ9</accession>
<dbReference type="STRING" id="1304284.L21TH_1262"/>
<dbReference type="AlphaFoldDB" id="R1CPQ9"/>
<keyword evidence="9" id="KW-1185">Reference proteome</keyword>
<keyword evidence="4 6" id="KW-0472">Membrane</keyword>
<dbReference type="PANTHER" id="PTHR41335">
    <property type="entry name" value="MEMBRANE PROTEIN-RELATED"/>
    <property type="match status" value="1"/>
</dbReference>
<sequence length="132" mass="14776">MQIGFIFSLVFAIIIAVFALQNGEVVSVDFLFASVEVSQAIVIFVSAALGAFIVSIMGVVRQVKLKLKLKDQDKKIKEMSKTNEELETRILELNKELEVNKSIEEKMIKSGKEDIENRINGNKEKAKSESVE</sequence>
<keyword evidence="1" id="KW-1003">Cell membrane</keyword>
<dbReference type="RefSeq" id="WP_006312032.1">
    <property type="nucleotide sequence ID" value="NZ_ARZA01000130.1"/>
</dbReference>
<keyword evidence="2 6" id="KW-0812">Transmembrane</keyword>
<keyword evidence="5" id="KW-0175">Coiled coil</keyword>
<feature type="coiled-coil region" evidence="5">
    <location>
        <begin position="69"/>
        <end position="103"/>
    </location>
</feature>